<keyword evidence="14" id="KW-0407">Ion channel</keyword>
<feature type="compositionally biased region" description="Polar residues" evidence="19">
    <location>
        <begin position="1"/>
        <end position="11"/>
    </location>
</feature>
<feature type="compositionally biased region" description="Basic residues" evidence="19">
    <location>
        <begin position="157"/>
        <end position="168"/>
    </location>
</feature>
<comment type="function">
    <text evidence="18">Voltage-sensitive calcium channels (VSCC) mediate the entry of calcium ions into excitable cells and are also involved in a variety of calcium-dependent processes, including muscle contraction, hormone or neurotransmitter release, gene expression, cell motility, cell division and cell death.</text>
</comment>
<evidence type="ECO:0000259" key="21">
    <source>
        <dbReference type="SMART" id="SM01062"/>
    </source>
</evidence>
<feature type="transmembrane region" description="Helical" evidence="20">
    <location>
        <begin position="1533"/>
        <end position="1551"/>
    </location>
</feature>
<proteinExistence type="inferred from homology"/>
<evidence type="ECO:0000256" key="3">
    <source>
        <dbReference type="ARBA" id="ARBA00022568"/>
    </source>
</evidence>
<dbReference type="Proteomes" id="UP001153269">
    <property type="component" value="Unassembled WGS sequence"/>
</dbReference>
<feature type="region of interest" description="Disordered" evidence="19">
    <location>
        <begin position="2162"/>
        <end position="2193"/>
    </location>
</feature>
<keyword evidence="13" id="KW-1015">Disulfide bond</keyword>
<keyword evidence="4 18" id="KW-0107">Calcium channel</keyword>
<keyword evidence="10 20" id="KW-1133">Transmembrane helix</keyword>
<comment type="caution">
    <text evidence="22">The sequence shown here is derived from an EMBL/GenBank/DDBJ whole genome shotgun (WGS) entry which is preliminary data.</text>
</comment>
<dbReference type="InterPro" id="IPR005446">
    <property type="entry name" value="VDCC_L_a1su"/>
</dbReference>
<feature type="transmembrane region" description="Helical" evidence="20">
    <location>
        <begin position="1067"/>
        <end position="1085"/>
    </location>
</feature>
<dbReference type="Pfam" id="PF00520">
    <property type="entry name" value="Ion_trans"/>
    <property type="match status" value="4"/>
</dbReference>
<feature type="transmembrane region" description="Helical" evidence="20">
    <location>
        <begin position="455"/>
        <end position="478"/>
    </location>
</feature>
<feature type="transmembrane region" description="Helical" evidence="20">
    <location>
        <begin position="372"/>
        <end position="391"/>
    </location>
</feature>
<feature type="glycosylation site" description="N-linked (GlcNAc...) asparagine" evidence="17">
    <location>
        <position position="513"/>
    </location>
</feature>
<feature type="transmembrane region" description="Helical" evidence="20">
    <location>
        <begin position="340"/>
        <end position="360"/>
    </location>
</feature>
<dbReference type="PRINTS" id="PR00167">
    <property type="entry name" value="CACHANNEL"/>
</dbReference>
<evidence type="ECO:0000313" key="22">
    <source>
        <dbReference type="EMBL" id="CAB1432088.1"/>
    </source>
</evidence>
<evidence type="ECO:0000256" key="14">
    <source>
        <dbReference type="ARBA" id="ARBA00023303"/>
    </source>
</evidence>
<feature type="transmembrane region" description="Helical" evidence="20">
    <location>
        <begin position="1328"/>
        <end position="1354"/>
    </location>
</feature>
<dbReference type="GO" id="GO:0005891">
    <property type="term" value="C:voltage-gated calcium channel complex"/>
    <property type="evidence" value="ECO:0007669"/>
    <property type="project" value="InterPro"/>
</dbReference>
<dbReference type="FunFam" id="1.10.287.70:FF:000021">
    <property type="entry name" value="Voltage-dependent L-type calcium channel subunit alpha"/>
    <property type="match status" value="1"/>
</dbReference>
<evidence type="ECO:0000256" key="12">
    <source>
        <dbReference type="ARBA" id="ARBA00023136"/>
    </source>
</evidence>
<comment type="subcellular location">
    <subcellularLocation>
        <location evidence="1 18">Membrane</location>
        <topology evidence="1 18">Multi-pass membrane protein</topology>
    </subcellularLocation>
</comment>
<feature type="transmembrane region" description="Helical" evidence="20">
    <location>
        <begin position="606"/>
        <end position="629"/>
    </location>
</feature>
<dbReference type="FunFam" id="1.20.120.350:FF:000051">
    <property type="entry name" value="Voltage-dependent L-type calcium channel subunit alpha"/>
    <property type="match status" value="1"/>
</dbReference>
<feature type="compositionally biased region" description="Basic and acidic residues" evidence="19">
    <location>
        <begin position="2029"/>
        <end position="2047"/>
    </location>
</feature>
<evidence type="ECO:0000256" key="10">
    <source>
        <dbReference type="ARBA" id="ARBA00022989"/>
    </source>
</evidence>
<sequence length="2361" mass="265941">MHQRGGSTVAKNTAGVHSLTNKPGNEDDCSLLFAVSWVVQVKRRSRLRGSTIDRTCEHITPGPTGPGPGEKESGGPRLNPEVSRRKKIHAAGCSSQSHARTMSANGPTPDPVPAPTAPVAPPAATPAPAPTPAPAAPAPPAPPAPASTTIPVGALAQKKRQQYAKSKKQGSNANSRPPRALFCLKLNNPVRRACISLVEWKPFDIFILIAIFANCMALAVYVPFPADDSNSINHDLQSKGALLPQSDLLQGDLRVFVYTAVLHQRKNSRCSRRRSATEQNAELVLLLSPAAPHSKWVLDCNLPANQGLSVWCEHILRMPVDNVKKSDQSTLWFCEETVEYAFLIIFTIETFLKIIAYGLVMHQNAYVRNGWNMLDFVIVVIGLFSVVLELLTKEDKPEGDGLELHPSMHGHGGKPGGFDVKALRAFRVLRPLRLVSGVPSLQVVLNSIIKAMVPLLHIALLVLFVIIIYAIIGLELFIGKMHATCYMPGSEMTAEDDPAPCAISGHGRQCPINGTVCREGWQGPNGGITNFDNFLFAMLTVFQCITMEGWTDVLYWMNDAMGLELPWVYFVSLVIFGSFFVLNLVLGVLSGDPQLARLQAGGSLSLYVFPVALTSCHFGSCVVLCPLLASNYHVLSTATAKEFSKEREKAKARGDFQKLREKQQLEEDLKGYLDWITQAEDIDPEDEADEETKRNPSVPASETESVNTENQNGEEEKTPCCGALCRRWRRWNRFCRRNCRLAVKSVPFYWLVIILVFLNTLTISSEHYNQPSWLTQVQDVANKVLLAMFTCEMLVKMYSLGLQAYFVSLFNRFDCFVVCGGITETILVELEIMSPLGISVFRCVRLLRIFKVTRHWQSLSNLVASLLNSMKSIASLLLLLFLFIIIFSLLGMQVFGGKFNFDETQTKRSTFDNFPQSLLTVFQILTGEDWNAVMYDGIMAYGGPSSSGMIVCFYFIILFICGNYILLNVFLAIAVDNLADAESLNTDGADKGGKKEEEKEEKEEEEDNDDTAAEEEDPEVPSGPRPVLSDLVKKEKITPIPEGSAFFIFSTTNPVRVFCHKLINHHIFTNLILVFIMLSSVSLAAEDPIRNFLRSQYYIVQALAEVELGAGTLGVGVLGGLQHSLQEGDWNCEAEKMTTYGAFLHKGAFCRNYFNLLDLLVVGVSLVSFGIQSSAISVVKILRVLRVLRPLRAINRAKGLKHVVQCVFVAIRTIGNIMIVTTLLQFMFACIGVQLFKGKFYRCTDEAKSNAEECKGTYILYKEGDVNQPTIHKRMWHNSDFNFDNVLMAMMALFTVSTFEGWPSLLYKAIDSNRENLGPIYNYRVEISIFFIIYIIIIAFFMMNIFVGFVIVTFQEQGEKEYKNCELDKNQRQCVEYALKARPLRRYIPKNPYQYKFWYVVNSTGFEYIMFVLIMLNTLCLAVQHYGQSATFNYVMDILNMVFTAVFTVEMVLKLIAFKPRGYFGDAWNVFDALVVIGSIVDIVLSEIDNTEDSARISITFFRLFRVMRLVKLLSRGEGIRTLLWTFIKSFQALPYVALLIAMLFFIYAVIGMQVFGKVAMVDGTHINRNNNFQTFPQAVLLLFRCATGEAWQEIMLACIAGKLCDPESDYGPGEEMTCGSGFAIIYFITFYMLCAFLIINLFVAVIMDNFDYLTRDWSILGPHHLDEFKRIWSEYDPEAKGRIKHLDVVTLLRRIQPPLGFGKLCPHRVACKRLVAMNMPLNSDGTVMFNATLFALVRTALKIKTEGNLEQANEELRAVIKKIWKRTSMKLLDQVVPPAGAFCVRSDLLTQEAFVWSVHSDDEVTVGKFYATFLIQDYFRKFKKRKEEGLVGAHPSQNNTAIALQAGLRTLHDIGPEIRRAISCDLQDDELVDFIPEEDEEIYRRNGGLFGNHLMNGGHRRSNGHQTNATQRPLQVQPPPHYAHMEQPVGRLSRANAMSQPNHHHHHHHHHNRHHNSYGKSPKSTNINLNNANKSSLPNGGHHRYYEHAPPNGYPGLRNSYYEYDKPRTPQGQRRRYYETYVRSQGGDARHPTIRREEELEEDRLSGEYYSGEEFYEDDSMLSGERFPNSDTEYETPKGYHHPDTYYDDDEQPLYRDSRRSPKRRLLPATPQEPPCSGPRRPSFNFECLRRQSSQDELPHQRTALPLHLMQHQVMAVAGLDSSRAHRLSPTRSTRSWATPPATPASKDQSPYYTPLIRVDHPHRESVASSQVSVRKSSWYTDDPDFSQRMYSPVHLQVPPEYHSQYHQKRGSATSLVEAVLISEGLGRYAQDPKFVAATKHEIADACEMTIDEMESAASHLLNGGIARGVNGVNVFPLLTPRDYELQDNAASYSDEEPETELRAPYEEDLADEMICITTL</sequence>
<feature type="transmembrane region" description="Helical" evidence="20">
    <location>
        <begin position="1159"/>
        <end position="1182"/>
    </location>
</feature>
<dbReference type="Gene3D" id="6.10.250.2500">
    <property type="match status" value="1"/>
</dbReference>
<protein>
    <recommendedName>
        <fullName evidence="18">Voltage-dependent L-type calcium channel subunit alpha</fullName>
    </recommendedName>
</protein>
<feature type="transmembrane region" description="Helical" evidence="20">
    <location>
        <begin position="1408"/>
        <end position="1426"/>
    </location>
</feature>
<dbReference type="FunFam" id="1.10.238.10:FF:000063">
    <property type="entry name" value="Voltage-dependent N-type calcium channel subunit alpha"/>
    <property type="match status" value="1"/>
</dbReference>
<feature type="region of interest" description="Disordered" evidence="19">
    <location>
        <begin position="1894"/>
        <end position="1925"/>
    </location>
</feature>
<feature type="transmembrane region" description="Helical" evidence="20">
    <location>
        <begin position="784"/>
        <end position="807"/>
    </location>
</feature>
<feature type="transmembrane region" description="Helical" evidence="20">
    <location>
        <begin position="567"/>
        <end position="586"/>
    </location>
</feature>
<evidence type="ECO:0000313" key="23">
    <source>
        <dbReference type="Proteomes" id="UP001153269"/>
    </source>
</evidence>
<dbReference type="Pfam" id="PF16885">
    <property type="entry name" value="CAC1F_C"/>
    <property type="match status" value="1"/>
</dbReference>
<dbReference type="Pfam" id="PF16905">
    <property type="entry name" value="GPHH"/>
    <property type="match status" value="1"/>
</dbReference>
<evidence type="ECO:0000256" key="6">
    <source>
        <dbReference type="ARBA" id="ARBA00022723"/>
    </source>
</evidence>
<evidence type="ECO:0000256" key="18">
    <source>
        <dbReference type="RuleBase" id="RU003808"/>
    </source>
</evidence>
<dbReference type="InterPro" id="IPR031649">
    <property type="entry name" value="GPHH_dom"/>
</dbReference>
<comment type="similarity">
    <text evidence="18">Belongs to the calcium channel alpha-1 subunit (TC 1.A.1.11) family.</text>
</comment>
<feature type="transmembrane region" description="Helical" evidence="20">
    <location>
        <begin position="1203"/>
        <end position="1236"/>
    </location>
</feature>
<evidence type="ECO:0000256" key="19">
    <source>
        <dbReference type="SAM" id="MobiDB-lite"/>
    </source>
</evidence>
<keyword evidence="9 18" id="KW-0851">Voltage-gated channel</keyword>
<keyword evidence="6 16" id="KW-0479">Metal-binding</keyword>
<feature type="compositionally biased region" description="Polar residues" evidence="19">
    <location>
        <begin position="93"/>
        <end position="106"/>
    </location>
</feature>
<accession>A0A9N7UL39</accession>
<feature type="transmembrane region" description="Helical" evidence="20">
    <location>
        <begin position="1438"/>
        <end position="1458"/>
    </location>
</feature>
<feature type="binding site" evidence="16">
    <location>
        <position position="548"/>
    </location>
    <ligand>
        <name>Ca(2+)</name>
        <dbReference type="ChEBI" id="CHEBI:29108"/>
    </ligand>
</feature>
<feature type="transmembrane region" description="Helical" evidence="20">
    <location>
        <begin position="948"/>
        <end position="975"/>
    </location>
</feature>
<dbReference type="PANTHER" id="PTHR45628">
    <property type="entry name" value="VOLTAGE-DEPENDENT CALCIUM CHANNEL TYPE A SUBUNIT ALPHA-1"/>
    <property type="match status" value="1"/>
</dbReference>
<gene>
    <name evidence="22" type="ORF">PLEPLA_LOCUS20145</name>
</gene>
<evidence type="ECO:0000256" key="9">
    <source>
        <dbReference type="ARBA" id="ARBA00022882"/>
    </source>
</evidence>
<dbReference type="FunFam" id="1.20.120.350:FF:000001">
    <property type="entry name" value="Voltage-dependent L-type calcium channel subunit alpha"/>
    <property type="match status" value="1"/>
</dbReference>
<keyword evidence="2" id="KW-0813">Transport</keyword>
<dbReference type="PANTHER" id="PTHR45628:SF11">
    <property type="entry name" value="VOLTAGE-DEPENDENT L-TYPE CALCIUM CHANNEL SUBUNIT ALPHA-1D"/>
    <property type="match status" value="1"/>
</dbReference>
<dbReference type="GO" id="GO:0098703">
    <property type="term" value="P:calcium ion import across plasma membrane"/>
    <property type="evidence" value="ECO:0007669"/>
    <property type="project" value="TreeGrafter"/>
</dbReference>
<feature type="region of interest" description="Disordered" evidence="19">
    <location>
        <begin position="1"/>
        <end position="25"/>
    </location>
</feature>
<feature type="compositionally biased region" description="Polar residues" evidence="19">
    <location>
        <begin position="1959"/>
        <end position="1979"/>
    </location>
</feature>
<evidence type="ECO:0000256" key="16">
    <source>
        <dbReference type="PIRSR" id="PIRSR602077-1"/>
    </source>
</evidence>
<dbReference type="InterPro" id="IPR014873">
    <property type="entry name" value="VDCC_a1su_IQ"/>
</dbReference>
<dbReference type="InterPro" id="IPR050599">
    <property type="entry name" value="VDCC_alpha-1_subunit"/>
</dbReference>
<dbReference type="SMART" id="SM01062">
    <property type="entry name" value="Ca_chan_IQ"/>
    <property type="match status" value="1"/>
</dbReference>
<name>A0A9N7UL39_PLEPL</name>
<feature type="transmembrane region" description="Helical" evidence="20">
    <location>
        <begin position="746"/>
        <end position="764"/>
    </location>
</feature>
<evidence type="ECO:0000256" key="5">
    <source>
        <dbReference type="ARBA" id="ARBA00022692"/>
    </source>
</evidence>
<evidence type="ECO:0000256" key="13">
    <source>
        <dbReference type="ARBA" id="ARBA00023157"/>
    </source>
</evidence>
<feature type="region of interest" description="Disordered" evidence="19">
    <location>
        <begin position="1938"/>
        <end position="2125"/>
    </location>
</feature>
<keyword evidence="23" id="KW-1185">Reference proteome</keyword>
<dbReference type="FunFam" id="1.10.287.70:FF:000009">
    <property type="entry name" value="Voltage-dependent L-type calcium channel subunit alpha"/>
    <property type="match status" value="1"/>
</dbReference>
<feature type="compositionally biased region" description="Polar residues" evidence="19">
    <location>
        <begin position="698"/>
        <end position="711"/>
    </location>
</feature>
<dbReference type="PRINTS" id="PR01630">
    <property type="entry name" value="LVDCCALPHA1"/>
</dbReference>
<feature type="transmembrane region" description="Helical" evidence="20">
    <location>
        <begin position="1625"/>
        <end position="1648"/>
    </location>
</feature>
<evidence type="ECO:0000256" key="17">
    <source>
        <dbReference type="PIRSR" id="PIRSR602077-3"/>
    </source>
</evidence>
<dbReference type="GO" id="GO:0008331">
    <property type="term" value="F:high voltage-gated calcium channel activity"/>
    <property type="evidence" value="ECO:0007669"/>
    <property type="project" value="TreeGrafter"/>
</dbReference>
<feature type="binding site" evidence="16">
    <location>
        <position position="928"/>
    </location>
    <ligand>
        <name>Ca(2+)</name>
        <dbReference type="ChEBI" id="CHEBI:29108"/>
    </ligand>
</feature>
<dbReference type="InterPro" id="IPR031688">
    <property type="entry name" value="CAC1F_C"/>
</dbReference>
<keyword evidence="3 18" id="KW-0109">Calcium transport</keyword>
<evidence type="ECO:0000256" key="15">
    <source>
        <dbReference type="ARBA" id="ARBA00036634"/>
    </source>
</evidence>
<organism evidence="22 23">
    <name type="scientific">Pleuronectes platessa</name>
    <name type="common">European plaice</name>
    <dbReference type="NCBI Taxonomy" id="8262"/>
    <lineage>
        <taxon>Eukaryota</taxon>
        <taxon>Metazoa</taxon>
        <taxon>Chordata</taxon>
        <taxon>Craniata</taxon>
        <taxon>Vertebrata</taxon>
        <taxon>Euteleostomi</taxon>
        <taxon>Actinopterygii</taxon>
        <taxon>Neopterygii</taxon>
        <taxon>Teleostei</taxon>
        <taxon>Neoteleostei</taxon>
        <taxon>Acanthomorphata</taxon>
        <taxon>Carangaria</taxon>
        <taxon>Pleuronectiformes</taxon>
        <taxon>Pleuronectoidei</taxon>
        <taxon>Pleuronectidae</taxon>
        <taxon>Pleuronectes</taxon>
    </lineage>
</organism>
<keyword evidence="17" id="KW-0325">Glycoprotein</keyword>
<keyword evidence="5 20" id="KW-0812">Transmembrane</keyword>
<dbReference type="Gene3D" id="1.20.120.350">
    <property type="entry name" value="Voltage-gated potassium channels. Chain C"/>
    <property type="match status" value="4"/>
</dbReference>
<dbReference type="SUPFAM" id="SSF81324">
    <property type="entry name" value="Voltage-gated potassium channels"/>
    <property type="match status" value="4"/>
</dbReference>
<feature type="transmembrane region" description="Helical" evidence="20">
    <location>
        <begin position="876"/>
        <end position="895"/>
    </location>
</feature>
<reference evidence="22" key="1">
    <citation type="submission" date="2020-03" db="EMBL/GenBank/DDBJ databases">
        <authorList>
            <person name="Weist P."/>
        </authorList>
    </citation>
    <scope>NUCLEOTIDE SEQUENCE</scope>
</reference>
<feature type="transmembrane region" description="Helical" evidence="20">
    <location>
        <begin position="1286"/>
        <end position="1307"/>
    </location>
</feature>
<comment type="catalytic activity">
    <reaction evidence="15">
        <text>Ca(2+)(in) = Ca(2+)(out)</text>
        <dbReference type="Rhea" id="RHEA:29671"/>
        <dbReference type="ChEBI" id="CHEBI:29108"/>
    </reaction>
</comment>
<dbReference type="InterPro" id="IPR005821">
    <property type="entry name" value="Ion_trans_dom"/>
</dbReference>
<feature type="compositionally biased region" description="Pro residues" evidence="19">
    <location>
        <begin position="108"/>
        <end position="145"/>
    </location>
</feature>
<evidence type="ECO:0000256" key="20">
    <source>
        <dbReference type="SAM" id="Phobius"/>
    </source>
</evidence>
<evidence type="ECO:0000256" key="11">
    <source>
        <dbReference type="ARBA" id="ARBA00023065"/>
    </source>
</evidence>
<feature type="region of interest" description="Disordered" evidence="19">
    <location>
        <begin position="52"/>
        <end position="178"/>
    </location>
</feature>
<evidence type="ECO:0000256" key="2">
    <source>
        <dbReference type="ARBA" id="ARBA00022448"/>
    </source>
</evidence>
<dbReference type="Gene3D" id="6.10.250.2180">
    <property type="match status" value="1"/>
</dbReference>
<feature type="compositionally biased region" description="Basic and acidic residues" evidence="19">
    <location>
        <begin position="988"/>
        <end position="997"/>
    </location>
</feature>
<dbReference type="Gene3D" id="1.10.287.70">
    <property type="match status" value="4"/>
</dbReference>
<dbReference type="Pfam" id="PF08763">
    <property type="entry name" value="Ca_chan_IQ"/>
    <property type="match status" value="1"/>
</dbReference>
<feature type="domain" description="Voltage-dependent calcium channel alpha-1 subunit IQ" evidence="21">
    <location>
        <begin position="1802"/>
        <end position="1836"/>
    </location>
</feature>
<dbReference type="GO" id="GO:0046872">
    <property type="term" value="F:metal ion binding"/>
    <property type="evidence" value="ECO:0007669"/>
    <property type="project" value="UniProtKB-KW"/>
</dbReference>
<keyword evidence="12 20" id="KW-0472">Membrane</keyword>
<evidence type="ECO:0000256" key="1">
    <source>
        <dbReference type="ARBA" id="ARBA00004141"/>
    </source>
</evidence>
<evidence type="ECO:0000256" key="4">
    <source>
        <dbReference type="ARBA" id="ARBA00022673"/>
    </source>
</evidence>
<feature type="compositionally biased region" description="Basic and acidic residues" evidence="19">
    <location>
        <begin position="2076"/>
        <end position="2086"/>
    </location>
</feature>
<keyword evidence="7" id="KW-0677">Repeat</keyword>
<keyword evidence="11" id="KW-0406">Ion transport</keyword>
<feature type="transmembrane region" description="Helical" evidence="20">
    <location>
        <begin position="205"/>
        <end position="224"/>
    </location>
</feature>
<feature type="compositionally biased region" description="Basic residues" evidence="19">
    <location>
        <begin position="1943"/>
        <end position="1958"/>
    </location>
</feature>
<dbReference type="FunFam" id="1.20.120.350:FF:000027">
    <property type="entry name" value="Voltage-dependent L-type calcium channel subunit alpha"/>
    <property type="match status" value="1"/>
</dbReference>
<keyword evidence="8 16" id="KW-0106">Calcium</keyword>
<feature type="region of interest" description="Disordered" evidence="19">
    <location>
        <begin position="986"/>
        <end position="1027"/>
    </location>
</feature>
<evidence type="ECO:0000256" key="7">
    <source>
        <dbReference type="ARBA" id="ARBA00022737"/>
    </source>
</evidence>
<dbReference type="InterPro" id="IPR027359">
    <property type="entry name" value="Volt_channel_dom_sf"/>
</dbReference>
<evidence type="ECO:0000256" key="8">
    <source>
        <dbReference type="ARBA" id="ARBA00022837"/>
    </source>
</evidence>
<feature type="binding site" evidence="16">
    <location>
        <position position="1300"/>
    </location>
    <ligand>
        <name>Ca(2+)</name>
        <dbReference type="ChEBI" id="CHEBI:29108"/>
    </ligand>
</feature>
<dbReference type="FunFam" id="1.20.120.350:FF:000062">
    <property type="entry name" value="Voltage-dependent L-type calcium channel subunit alpha"/>
    <property type="match status" value="1"/>
</dbReference>
<dbReference type="InterPro" id="IPR002077">
    <property type="entry name" value="VDCCAlpha1"/>
</dbReference>
<feature type="region of interest" description="Disordered" evidence="19">
    <location>
        <begin position="683"/>
        <end position="718"/>
    </location>
</feature>
<feature type="compositionally biased region" description="Acidic residues" evidence="19">
    <location>
        <begin position="998"/>
        <end position="1019"/>
    </location>
</feature>
<feature type="compositionally biased region" description="Polar residues" evidence="19">
    <location>
        <begin position="1905"/>
        <end position="1915"/>
    </location>
</feature>
<dbReference type="EMBL" id="CADEAL010001402">
    <property type="protein sequence ID" value="CAB1432088.1"/>
    <property type="molecule type" value="Genomic_DNA"/>
</dbReference>